<feature type="domain" description="ATP-grasp" evidence="5">
    <location>
        <begin position="120"/>
        <end position="307"/>
    </location>
</feature>
<gene>
    <name evidence="6" type="ORF">SYYSPA8_32945</name>
</gene>
<evidence type="ECO:0000256" key="4">
    <source>
        <dbReference type="PROSITE-ProRule" id="PRU00409"/>
    </source>
</evidence>
<dbReference type="InterPro" id="IPR004666">
    <property type="entry name" value="Rp_bS6_RimK/Lys_biosynth_LsyX"/>
</dbReference>
<dbReference type="PANTHER" id="PTHR21621:SF0">
    <property type="entry name" value="BETA-CITRYLGLUTAMATE SYNTHASE B-RELATED"/>
    <property type="match status" value="1"/>
</dbReference>
<evidence type="ECO:0000256" key="3">
    <source>
        <dbReference type="ARBA" id="ARBA00022840"/>
    </source>
</evidence>
<dbReference type="InterPro" id="IPR013651">
    <property type="entry name" value="ATP-grasp_RimK-type"/>
</dbReference>
<evidence type="ECO:0000313" key="6">
    <source>
        <dbReference type="EMBL" id="GLF99208.1"/>
    </source>
</evidence>
<reference evidence="6 7" key="1">
    <citation type="submission" date="2022-10" db="EMBL/GenBank/DDBJ databases">
        <title>Draft genome sequence of Streptomyces sp. YSPA8.</title>
        <authorList>
            <person name="Moriuchi R."/>
            <person name="Dohra H."/>
            <person name="Yamamura H."/>
            <person name="Kodani S."/>
        </authorList>
    </citation>
    <scope>NUCLEOTIDE SEQUENCE [LARGE SCALE GENOMIC DNA]</scope>
    <source>
        <strain evidence="6 7">YSPA8</strain>
    </source>
</reference>
<accession>A0ABQ5P9D8</accession>
<dbReference type="PROSITE" id="PS50975">
    <property type="entry name" value="ATP_GRASP"/>
    <property type="match status" value="1"/>
</dbReference>
<dbReference type="InterPro" id="IPR011761">
    <property type="entry name" value="ATP-grasp"/>
</dbReference>
<evidence type="ECO:0000256" key="2">
    <source>
        <dbReference type="ARBA" id="ARBA00022741"/>
    </source>
</evidence>
<keyword evidence="7" id="KW-1185">Reference proteome</keyword>
<organism evidence="6 7">
    <name type="scientific">Streptomyces yaizuensis</name>
    <dbReference type="NCBI Taxonomy" id="2989713"/>
    <lineage>
        <taxon>Bacteria</taxon>
        <taxon>Bacillati</taxon>
        <taxon>Actinomycetota</taxon>
        <taxon>Actinomycetes</taxon>
        <taxon>Kitasatosporales</taxon>
        <taxon>Streptomycetaceae</taxon>
        <taxon>Streptomyces</taxon>
    </lineage>
</organism>
<dbReference type="Gene3D" id="3.40.50.20">
    <property type="match status" value="1"/>
</dbReference>
<dbReference type="Gene3D" id="3.30.470.20">
    <property type="entry name" value="ATP-grasp fold, B domain"/>
    <property type="match status" value="1"/>
</dbReference>
<dbReference type="GO" id="GO:0016874">
    <property type="term" value="F:ligase activity"/>
    <property type="evidence" value="ECO:0007669"/>
    <property type="project" value="UniProtKB-KW"/>
</dbReference>
<sequence length="307" mass="32106">MTRTESGTPADVWILLRERPAGPVRSTQALLDALTETYGSRFAVWHTDELLMGVTGGRLVLRTLGGVDVPPPRVVLVRQVPGTMSGNREITLLRHLELLGAAVVNPPDAHRRCGNKMEQLQHLALAGLPVPDSLSYATAPLAGVVRAPGVPMPCVVKSGSGMGGEQVFLAADGALLSAVAGSLAQDVPWVLQEYVTHSHGRDLRVVVVDGRAVAAQIRTSADGSLTANLARGGTSEVCTGRYPRAESLAVAAARALGLSIAGVDLLFGPAERPVVCEVNAVPGFLAYTSRVVTAILEYAESLLTDAS</sequence>
<keyword evidence="2 4" id="KW-0547">Nucleotide-binding</keyword>
<dbReference type="Pfam" id="PF08443">
    <property type="entry name" value="RimK"/>
    <property type="match status" value="1"/>
</dbReference>
<evidence type="ECO:0000259" key="5">
    <source>
        <dbReference type="PROSITE" id="PS50975"/>
    </source>
</evidence>
<protein>
    <submittedName>
        <fullName evidence="6">RimK family alpha-L-glutamate ligase</fullName>
    </submittedName>
</protein>
<keyword evidence="1" id="KW-0479">Metal-binding</keyword>
<comment type="caution">
    <text evidence="6">The sequence shown here is derived from an EMBL/GenBank/DDBJ whole genome shotgun (WGS) entry which is preliminary data.</text>
</comment>
<dbReference type="EMBL" id="BSBI01000018">
    <property type="protein sequence ID" value="GLF99208.1"/>
    <property type="molecule type" value="Genomic_DNA"/>
</dbReference>
<dbReference type="NCBIfam" id="TIGR00768">
    <property type="entry name" value="rimK_fam"/>
    <property type="match status" value="1"/>
</dbReference>
<evidence type="ECO:0000256" key="1">
    <source>
        <dbReference type="ARBA" id="ARBA00022723"/>
    </source>
</evidence>
<dbReference type="SUPFAM" id="SSF56059">
    <property type="entry name" value="Glutathione synthetase ATP-binding domain-like"/>
    <property type="match status" value="1"/>
</dbReference>
<keyword evidence="3 4" id="KW-0067">ATP-binding</keyword>
<dbReference type="PANTHER" id="PTHR21621">
    <property type="entry name" value="RIBOSOMAL PROTEIN S6 MODIFICATION PROTEIN"/>
    <property type="match status" value="1"/>
</dbReference>
<dbReference type="RefSeq" id="WP_323451158.1">
    <property type="nucleotide sequence ID" value="NZ_BSBI01000018.1"/>
</dbReference>
<evidence type="ECO:0000313" key="7">
    <source>
        <dbReference type="Proteomes" id="UP001291653"/>
    </source>
</evidence>
<name>A0ABQ5P9D8_9ACTN</name>
<dbReference type="Proteomes" id="UP001291653">
    <property type="component" value="Unassembled WGS sequence"/>
</dbReference>
<proteinExistence type="predicted"/>
<keyword evidence="6" id="KW-0436">Ligase</keyword>